<dbReference type="Proteomes" id="UP000295345">
    <property type="component" value="Unassembled WGS sequence"/>
</dbReference>
<feature type="compositionally biased region" description="Low complexity" evidence="1">
    <location>
        <begin position="66"/>
        <end position="82"/>
    </location>
</feature>
<name>A0A4R4SDY6_9ACTN</name>
<evidence type="ECO:0000313" key="3">
    <source>
        <dbReference type="Proteomes" id="UP000295345"/>
    </source>
</evidence>
<reference evidence="2 3" key="1">
    <citation type="submission" date="2019-03" db="EMBL/GenBank/DDBJ databases">
        <title>Draft genome sequences of novel Actinobacteria.</title>
        <authorList>
            <person name="Sahin N."/>
            <person name="Ay H."/>
            <person name="Saygin H."/>
        </authorList>
    </citation>
    <scope>NUCLEOTIDE SEQUENCE [LARGE SCALE GENOMIC DNA]</scope>
    <source>
        <strain evidence="2 3">DSM 41900</strain>
    </source>
</reference>
<evidence type="ECO:0000256" key="1">
    <source>
        <dbReference type="SAM" id="MobiDB-lite"/>
    </source>
</evidence>
<dbReference type="OrthoDB" id="9866267at2"/>
<feature type="region of interest" description="Disordered" evidence="1">
    <location>
        <begin position="197"/>
        <end position="225"/>
    </location>
</feature>
<accession>A0A4R4SDY6</accession>
<gene>
    <name evidence="2" type="ORF">E1283_35405</name>
</gene>
<organism evidence="2 3">
    <name type="scientific">Streptomyces hainanensis</name>
    <dbReference type="NCBI Taxonomy" id="402648"/>
    <lineage>
        <taxon>Bacteria</taxon>
        <taxon>Bacillati</taxon>
        <taxon>Actinomycetota</taxon>
        <taxon>Actinomycetes</taxon>
        <taxon>Kitasatosporales</taxon>
        <taxon>Streptomycetaceae</taxon>
        <taxon>Streptomyces</taxon>
    </lineage>
</organism>
<proteinExistence type="predicted"/>
<protein>
    <submittedName>
        <fullName evidence="2">Uncharacterized protein</fullName>
    </submittedName>
</protein>
<feature type="region of interest" description="Disordered" evidence="1">
    <location>
        <begin position="66"/>
        <end position="85"/>
    </location>
</feature>
<keyword evidence="3" id="KW-1185">Reference proteome</keyword>
<dbReference type="EMBL" id="SMKI01000739">
    <property type="protein sequence ID" value="TDC61471.1"/>
    <property type="molecule type" value="Genomic_DNA"/>
</dbReference>
<comment type="caution">
    <text evidence="2">The sequence shown here is derived from an EMBL/GenBank/DDBJ whole genome shotgun (WGS) entry which is preliminary data.</text>
</comment>
<sequence>MAYKVTYKPDARRGIGTLSPAQRRAVMDAEKVLAARPTAVGEVYEGRGPTALRRLVLRRGCRSATASSTRSCTSRSSGSSATPDHFPFEARTSVLHVNEAITSRLVEQALPLLPFACAPRQYEHFTYDELEERRRENSDAGHSDRDRRPPAEWRLSFIEPFIKEPVGVDDEDVRRALHKVVFADRGNGPWDQANAEAQDWLFGPRKDSTEDIPGPATRWPPQSFW</sequence>
<dbReference type="RefSeq" id="WP_132822265.1">
    <property type="nucleotide sequence ID" value="NZ_SMKI01000739.1"/>
</dbReference>
<evidence type="ECO:0000313" key="2">
    <source>
        <dbReference type="EMBL" id="TDC61471.1"/>
    </source>
</evidence>
<dbReference type="AlphaFoldDB" id="A0A4R4SDY6"/>